<dbReference type="HOGENOM" id="CLU_038813_1_1_5"/>
<proteinExistence type="inferred from homology"/>
<comment type="similarity">
    <text evidence="2">Belongs to the BMP lipoprotein family.</text>
</comment>
<keyword evidence="5" id="KW-0472">Membrane</keyword>
<dbReference type="STRING" id="438753.AZC_2813"/>
<evidence type="ECO:0000256" key="2">
    <source>
        <dbReference type="ARBA" id="ARBA00008610"/>
    </source>
</evidence>
<dbReference type="KEGG" id="azc:AZC_2813"/>
<evidence type="ECO:0000313" key="9">
    <source>
        <dbReference type="Proteomes" id="UP000000270"/>
    </source>
</evidence>
<evidence type="ECO:0000256" key="5">
    <source>
        <dbReference type="ARBA" id="ARBA00023136"/>
    </source>
</evidence>
<dbReference type="eggNOG" id="COG1744">
    <property type="taxonomic scope" value="Bacteria"/>
</dbReference>
<dbReference type="Proteomes" id="UP000000270">
    <property type="component" value="Chromosome"/>
</dbReference>
<feature type="domain" description="ABC transporter substrate-binding protein PnrA-like" evidence="7">
    <location>
        <begin position="34"/>
        <end position="291"/>
    </location>
</feature>
<dbReference type="InterPro" id="IPR028082">
    <property type="entry name" value="Peripla_BP_I"/>
</dbReference>
<evidence type="ECO:0000256" key="3">
    <source>
        <dbReference type="ARBA" id="ARBA00022475"/>
    </source>
</evidence>
<dbReference type="EMBL" id="AP009384">
    <property type="protein sequence ID" value="BAF88811.1"/>
    <property type="molecule type" value="Genomic_DNA"/>
</dbReference>
<gene>
    <name evidence="8" type="ordered locus">AZC_2813</name>
</gene>
<evidence type="ECO:0000256" key="4">
    <source>
        <dbReference type="ARBA" id="ARBA00022729"/>
    </source>
</evidence>
<accession>A8I9N7</accession>
<keyword evidence="6 8" id="KW-0449">Lipoprotein</keyword>
<reference evidence="8 9" key="3">
    <citation type="journal article" date="2008" name="BMC Genomics">
        <title>The genome of the versatile nitrogen fixer Azorhizobium caulinodans ORS571.</title>
        <authorList>
            <person name="Lee KB."/>
            <person name="Backer P.D."/>
            <person name="Aono T."/>
            <person name="Liu CT."/>
            <person name="Suzuki S."/>
            <person name="Suzuki T."/>
            <person name="Kaneko T."/>
            <person name="Yamada M."/>
            <person name="Tabata S."/>
            <person name="Kupfer D.M."/>
            <person name="Najar F.Z."/>
            <person name="Wiley G.B."/>
            <person name="Roe B."/>
            <person name="Binnewies T.T."/>
            <person name="Ussery D.W."/>
            <person name="D'Haeze W."/>
            <person name="Herder J.D."/>
            <person name="Gevers D."/>
            <person name="Vereecke D."/>
            <person name="Holsters M."/>
            <person name="Oyaizu H."/>
        </authorList>
    </citation>
    <scope>NUCLEOTIDE SEQUENCE [LARGE SCALE GENOMIC DNA]</scope>
    <source>
        <strain evidence="9">ATCC 43989 / DSM 5975 / JCM 20966 / LMG 6465 / NBRC 14845 / NCIMB 13405 / ORS 571</strain>
    </source>
</reference>
<keyword evidence="9" id="KW-1185">Reference proteome</keyword>
<reference evidence="9" key="2">
    <citation type="submission" date="2007-04" db="EMBL/GenBank/DDBJ databases">
        <title>Complete genome sequence of the nitrogen-fixing bacterium Azorhizobium caulinodans ORS571.</title>
        <authorList>
            <person name="Lee K.B."/>
            <person name="Backer P.D."/>
            <person name="Aono T."/>
            <person name="Liu C.T."/>
            <person name="Suzuki S."/>
            <person name="Suzuki T."/>
            <person name="Kaneko T."/>
            <person name="Yamada M."/>
            <person name="Tabata S."/>
            <person name="Kupfer D.M."/>
            <person name="Najar F.Z."/>
            <person name="Wiley G.B."/>
            <person name="Roe B."/>
            <person name="Binnewies T."/>
            <person name="Ussery D."/>
            <person name="Vereecke D."/>
            <person name="Gevers D."/>
            <person name="Holsters M."/>
            <person name="Oyaizu H."/>
        </authorList>
    </citation>
    <scope>NUCLEOTIDE SEQUENCE [LARGE SCALE GENOMIC DNA]</scope>
    <source>
        <strain evidence="9">ATCC 43989 / DSM 5975 / JCM 20966 / LMG 6465 / NBRC 14845 / NCIMB 13405 / ORS 571</strain>
    </source>
</reference>
<organism evidence="8 9">
    <name type="scientific">Azorhizobium caulinodans (strain ATCC 43989 / DSM 5975 / JCM 20966 / LMG 6465 / NBRC 14845 / NCIMB 13405 / ORS 571)</name>
    <dbReference type="NCBI Taxonomy" id="438753"/>
    <lineage>
        <taxon>Bacteria</taxon>
        <taxon>Pseudomonadati</taxon>
        <taxon>Pseudomonadota</taxon>
        <taxon>Alphaproteobacteria</taxon>
        <taxon>Hyphomicrobiales</taxon>
        <taxon>Xanthobacteraceae</taxon>
        <taxon>Azorhizobium</taxon>
    </lineage>
</organism>
<evidence type="ECO:0000259" key="7">
    <source>
        <dbReference type="Pfam" id="PF02608"/>
    </source>
</evidence>
<reference evidence="8 9" key="1">
    <citation type="journal article" date="2007" name="Appl. Environ. Microbiol.">
        <title>Rhizobial factors required for stem nodule maturation and maintenance in Sesbania rostrata-Azorhizobium caulinodans ORS571 symbiosis.</title>
        <authorList>
            <person name="Suzuki S."/>
            <person name="Aono T."/>
            <person name="Lee KB."/>
            <person name="Suzuki T."/>
            <person name="Liu CT."/>
            <person name="Miwa H."/>
            <person name="Wakao S."/>
            <person name="Iki T."/>
            <person name="Oyaizu H."/>
        </authorList>
    </citation>
    <scope>NUCLEOTIDE SEQUENCE [LARGE SCALE GENOMIC DNA]</scope>
    <source>
        <strain evidence="9">ATCC 43989 / DSM 5975 / JCM 20966 / LMG 6465 / NBRC 14845 / NCIMB 13405 / ORS 571</strain>
    </source>
</reference>
<dbReference type="PROSITE" id="PS51318">
    <property type="entry name" value="TAT"/>
    <property type="match status" value="1"/>
</dbReference>
<dbReference type="InterPro" id="IPR006311">
    <property type="entry name" value="TAT_signal"/>
</dbReference>
<dbReference type="AlphaFoldDB" id="A8I9N7"/>
<dbReference type="PANTHER" id="PTHR34296">
    <property type="entry name" value="TRANSCRIPTIONAL ACTIVATOR PROTEIN MED"/>
    <property type="match status" value="1"/>
</dbReference>
<evidence type="ECO:0000256" key="6">
    <source>
        <dbReference type="ARBA" id="ARBA00023288"/>
    </source>
</evidence>
<dbReference type="GO" id="GO:0005886">
    <property type="term" value="C:plasma membrane"/>
    <property type="evidence" value="ECO:0007669"/>
    <property type="project" value="UniProtKB-SubCell"/>
</dbReference>
<evidence type="ECO:0000313" key="8">
    <source>
        <dbReference type="EMBL" id="BAF88811.1"/>
    </source>
</evidence>
<protein>
    <submittedName>
        <fullName evidence="8">Basic membrane lipoprotein</fullName>
    </submittedName>
</protein>
<dbReference type="SUPFAM" id="SSF53822">
    <property type="entry name" value="Periplasmic binding protein-like I"/>
    <property type="match status" value="1"/>
</dbReference>
<reference evidence="8 9" key="6">
    <citation type="journal article" date="2011" name="Appl. Environ. Microbiol.">
        <title>Involvement of the azorhizobial chromosome partition gene (parA) in the onset of bacteroid differentiation during Sesbania rostrata stem nodule development.</title>
        <authorList>
            <person name="Liu CT."/>
            <person name="Lee KB."/>
            <person name="Wang YS."/>
            <person name="Peng MH."/>
            <person name="Lee KT."/>
            <person name="Suzuki S."/>
            <person name="Suzuki T."/>
            <person name="Oyaizu H."/>
        </authorList>
    </citation>
    <scope>NUCLEOTIDE SEQUENCE [LARGE SCALE GENOMIC DNA]</scope>
    <source>
        <strain evidence="9">ATCC 43989 / DSM 5975 / JCM 20966 / LMG 6465 / NBRC 14845 / NCIMB 13405 / ORS 571</strain>
    </source>
</reference>
<keyword evidence="4" id="KW-0732">Signal</keyword>
<keyword evidence="3" id="KW-1003">Cell membrane</keyword>
<reference evidence="8 9" key="5">
    <citation type="journal article" date="2010" name="Appl. Environ. Microbiol.">
        <title>phrR-like gene praR of Azorhizobium caulinodans ORS571 is essential for symbiosis with Sesbania rostrata and is involved in expression of reb genes.</title>
        <authorList>
            <person name="Akiba N."/>
            <person name="Aono T."/>
            <person name="Toyazaki H."/>
            <person name="Sato S."/>
            <person name="Oyaizu H."/>
        </authorList>
    </citation>
    <scope>NUCLEOTIDE SEQUENCE [LARGE SCALE GENOMIC DNA]</scope>
    <source>
        <strain evidence="9">ATCC 43989 / DSM 5975 / JCM 20966 / LMG 6465 / NBRC 14845 / NCIMB 13405 / ORS 571</strain>
    </source>
</reference>
<reference evidence="8 9" key="4">
    <citation type="journal article" date="2009" name="Appl. Environ. Microbiol.">
        <title>Comparative genome-wide transcriptional profiling of Azorhizobium caulinodans ORS571 grown under free-living and symbiotic conditions.</title>
        <authorList>
            <person name="Tsukada S."/>
            <person name="Aono T."/>
            <person name="Akiba N."/>
            <person name="Lee KB."/>
            <person name="Liu CT."/>
            <person name="Toyazaki H."/>
            <person name="Oyaizu H."/>
        </authorList>
    </citation>
    <scope>NUCLEOTIDE SEQUENCE [LARGE SCALE GENOMIC DNA]</scope>
    <source>
        <strain evidence="9">ATCC 43989 / DSM 5975 / JCM 20966 / LMG 6465 / NBRC 14845 / NCIMB 13405 / ORS 571</strain>
    </source>
</reference>
<dbReference type="Pfam" id="PF02608">
    <property type="entry name" value="Bmp"/>
    <property type="match status" value="1"/>
</dbReference>
<name>A8I9N7_AZOC5</name>
<sequence>MVRLDRRHFLFGSALCGLAAWPLMQSVARAAQPKLGLLLPGRRDDGGFMQAGFSGFEAAAAELKADVVVVDGVRPQKDDLVAALRRIAAEGPSVIAAHGGQCNEAAKIVAADHPRIQFLVIQGGVEGANLTSYEVLQEQSAWLAGAAAALMTKTGTVGHISGIRVPPGLKGRAAYAAGVAHARPGVKLLTTFCGEQDDAALAAKVTAAQADADADIIFTMLNAGRTGAIEACRARKIHQIGNVRDWVPVAPDVFVASAIADVSVAMRDAVSDAVSGRLVPGKHVKLGVSSGDAVRLALAPGVPEEVRVAITGYTADIAAGRIVVPTAYDGPEFSL</sequence>
<dbReference type="PANTHER" id="PTHR34296:SF2">
    <property type="entry name" value="ABC TRANSPORTER GUANOSINE-BINDING PROTEIN NUPN"/>
    <property type="match status" value="1"/>
</dbReference>
<dbReference type="InterPro" id="IPR003760">
    <property type="entry name" value="PnrA-like"/>
</dbReference>
<evidence type="ECO:0000256" key="1">
    <source>
        <dbReference type="ARBA" id="ARBA00004193"/>
    </source>
</evidence>
<comment type="subcellular location">
    <subcellularLocation>
        <location evidence="1">Cell membrane</location>
        <topology evidence="1">Lipid-anchor</topology>
    </subcellularLocation>
</comment>
<dbReference type="InterPro" id="IPR050957">
    <property type="entry name" value="BMP_lipoprotein"/>
</dbReference>
<dbReference type="Gene3D" id="3.40.50.2300">
    <property type="match status" value="2"/>
</dbReference>